<dbReference type="Proteomes" id="UP000287853">
    <property type="component" value="Unassembled WGS sequence"/>
</dbReference>
<evidence type="ECO:0000313" key="6">
    <source>
        <dbReference type="EMBL" id="RWX45240.1"/>
    </source>
</evidence>
<dbReference type="InterPro" id="IPR013216">
    <property type="entry name" value="Methyltransf_11"/>
</dbReference>
<keyword evidence="2 6" id="KW-0808">Transferase</keyword>
<dbReference type="SUPFAM" id="SSF53335">
    <property type="entry name" value="S-adenosyl-L-methionine-dependent methyltransferases"/>
    <property type="match status" value="1"/>
</dbReference>
<comment type="pathway">
    <text evidence="4">Amine and polyamine biosynthesis; betaine biosynthesis via glycine pathway; betaine from glycine: step 3/3.</text>
</comment>
<dbReference type="EC" id="2.1.1.157" evidence="6"/>
<dbReference type="Pfam" id="PF08241">
    <property type="entry name" value="Methyltransf_11"/>
    <property type="match status" value="1"/>
</dbReference>
<dbReference type="GO" id="GO:0019286">
    <property type="term" value="P:glycine betaine biosynthetic process from glycine"/>
    <property type="evidence" value="ECO:0007669"/>
    <property type="project" value="UniProtKB-ARBA"/>
</dbReference>
<keyword evidence="7" id="KW-1185">Reference proteome</keyword>
<proteinExistence type="predicted"/>
<evidence type="ECO:0000313" key="7">
    <source>
        <dbReference type="Proteomes" id="UP000287853"/>
    </source>
</evidence>
<dbReference type="Gene3D" id="3.40.50.150">
    <property type="entry name" value="Vaccinia Virus protein VP39"/>
    <property type="match status" value="1"/>
</dbReference>
<dbReference type="GO" id="GO:0032259">
    <property type="term" value="P:methylation"/>
    <property type="evidence" value="ECO:0007669"/>
    <property type="project" value="UniProtKB-KW"/>
</dbReference>
<sequence length="283" mass="32382">MSSEYSDVVKMSRDYYNSTNADEFYYNIWGGEDIHIGLYEKAKDDIRTASRRTVARLAACIADHPREKPIKKVLDIGSGYGGAARYLAEQYGWNIHCLNLSEAENERNRRKNRKVGLEERIEVVDGSFESLPFDDSSFDLVWSQDAILHSGNKEKVFEEAHRVLRPEGEFIFTDPMQSDDCPEGVLEPILARIHLDHMGSFALYQQLASKKGFSVLYTEELTEQLSVHYARVAEETRKNYTIMSQVASPDYLDRMLAGLEHWVNGGKKGYLAWGILHLQKKMS</sequence>
<dbReference type="InterPro" id="IPR050447">
    <property type="entry name" value="Erg6_SMT_methyltransf"/>
</dbReference>
<keyword evidence="1 6" id="KW-0489">Methyltransferase</keyword>
<dbReference type="AlphaFoldDB" id="A0A3S3SLA5"/>
<evidence type="ECO:0000256" key="4">
    <source>
        <dbReference type="ARBA" id="ARBA00060542"/>
    </source>
</evidence>
<organism evidence="6 7">
    <name type="scientific">Candidatus Electrothrix aarhusensis</name>
    <dbReference type="NCBI Taxonomy" id="1859131"/>
    <lineage>
        <taxon>Bacteria</taxon>
        <taxon>Pseudomonadati</taxon>
        <taxon>Thermodesulfobacteriota</taxon>
        <taxon>Desulfobulbia</taxon>
        <taxon>Desulfobulbales</taxon>
        <taxon>Desulfobulbaceae</taxon>
        <taxon>Candidatus Electrothrix</taxon>
    </lineage>
</organism>
<reference evidence="6 7" key="1">
    <citation type="submission" date="2017-01" db="EMBL/GenBank/DDBJ databases">
        <title>The cable genome- insights into the physiology and evolution of filamentous bacteria capable of sulfide oxidation via long distance electron transfer.</title>
        <authorList>
            <person name="Schreiber L."/>
            <person name="Bjerg J.T."/>
            <person name="Boggild A."/>
            <person name="Van De Vossenberg J."/>
            <person name="Meysman F."/>
            <person name="Nielsen L.P."/>
            <person name="Schramm A."/>
            <person name="Kjeldsen K.U."/>
        </authorList>
    </citation>
    <scope>NUCLEOTIDE SEQUENCE [LARGE SCALE GENOMIC DNA]</scope>
    <source>
        <strain evidence="6">MCF</strain>
    </source>
</reference>
<dbReference type="EMBL" id="MTKO01000081">
    <property type="protein sequence ID" value="RWX45240.1"/>
    <property type="molecule type" value="Genomic_DNA"/>
</dbReference>
<dbReference type="CDD" id="cd02440">
    <property type="entry name" value="AdoMet_MTases"/>
    <property type="match status" value="1"/>
</dbReference>
<evidence type="ECO:0000259" key="5">
    <source>
        <dbReference type="Pfam" id="PF08241"/>
    </source>
</evidence>
<comment type="caution">
    <text evidence="6">The sequence shown here is derived from an EMBL/GenBank/DDBJ whole genome shotgun (WGS) entry which is preliminary data.</text>
</comment>
<dbReference type="GO" id="GO:0052729">
    <property type="term" value="F:dimethylglycine N-methyltransferase activity"/>
    <property type="evidence" value="ECO:0007669"/>
    <property type="project" value="UniProtKB-ARBA"/>
</dbReference>
<protein>
    <submittedName>
        <fullName evidence="6">Sarcosine/dimethylglycine N-methyltransferase</fullName>
        <ecNumber evidence="6">2.1.1.157</ecNumber>
    </submittedName>
</protein>
<evidence type="ECO:0000256" key="1">
    <source>
        <dbReference type="ARBA" id="ARBA00022603"/>
    </source>
</evidence>
<keyword evidence="3" id="KW-0949">S-adenosyl-L-methionine</keyword>
<feature type="domain" description="Methyltransferase type 11" evidence="5">
    <location>
        <begin position="74"/>
        <end position="172"/>
    </location>
</feature>
<dbReference type="PANTHER" id="PTHR44068">
    <property type="entry name" value="ZGC:194242"/>
    <property type="match status" value="1"/>
</dbReference>
<name>A0A3S3SLA5_9BACT</name>
<evidence type="ECO:0000256" key="3">
    <source>
        <dbReference type="ARBA" id="ARBA00022691"/>
    </source>
</evidence>
<dbReference type="InterPro" id="IPR029063">
    <property type="entry name" value="SAM-dependent_MTases_sf"/>
</dbReference>
<accession>A0A3S3SLA5</accession>
<dbReference type="FunFam" id="3.40.50.150:FF:000461">
    <property type="entry name" value="Sarcosine/dimethylglycine N-methyltransferase"/>
    <property type="match status" value="1"/>
</dbReference>
<gene>
    <name evidence="6" type="ORF">H206_00818</name>
</gene>
<evidence type="ECO:0000256" key="2">
    <source>
        <dbReference type="ARBA" id="ARBA00022679"/>
    </source>
</evidence>
<dbReference type="PANTHER" id="PTHR44068:SF11">
    <property type="entry name" value="GERANYL DIPHOSPHATE 2-C-METHYLTRANSFERASE"/>
    <property type="match status" value="1"/>
</dbReference>